<organism evidence="1 2">
    <name type="scientific">Paenibacillus rigui</name>
    <dbReference type="NCBI Taxonomy" id="554312"/>
    <lineage>
        <taxon>Bacteria</taxon>
        <taxon>Bacillati</taxon>
        <taxon>Bacillota</taxon>
        <taxon>Bacilli</taxon>
        <taxon>Bacillales</taxon>
        <taxon>Paenibacillaceae</taxon>
        <taxon>Paenibacillus</taxon>
    </lineage>
</organism>
<dbReference type="OrthoDB" id="2623203at2"/>
<dbReference type="AlphaFoldDB" id="A0A229UX73"/>
<protein>
    <submittedName>
        <fullName evidence="1">Uncharacterized protein</fullName>
    </submittedName>
</protein>
<keyword evidence="2" id="KW-1185">Reference proteome</keyword>
<comment type="caution">
    <text evidence="1">The sequence shown here is derived from an EMBL/GenBank/DDBJ whole genome shotgun (WGS) entry which is preliminary data.</text>
</comment>
<dbReference type="Proteomes" id="UP000215509">
    <property type="component" value="Unassembled WGS sequence"/>
</dbReference>
<accession>A0A229UX73</accession>
<dbReference type="EMBL" id="NMQW01000004">
    <property type="protein sequence ID" value="OXM87529.1"/>
    <property type="molecule type" value="Genomic_DNA"/>
</dbReference>
<name>A0A229UX73_9BACL</name>
<dbReference type="RefSeq" id="WP_094013603.1">
    <property type="nucleotide sequence ID" value="NZ_NMQW01000004.1"/>
</dbReference>
<reference evidence="1 2" key="1">
    <citation type="submission" date="2017-07" db="EMBL/GenBank/DDBJ databases">
        <title>Genome sequencing and assembly of Paenibacillus rigui.</title>
        <authorList>
            <person name="Mayilraj S."/>
        </authorList>
    </citation>
    <scope>NUCLEOTIDE SEQUENCE [LARGE SCALE GENOMIC DNA]</scope>
    <source>
        <strain evidence="1 2">JCM 16352</strain>
    </source>
</reference>
<sequence>MYKSVVRDGKFLILVADGVFDNQLMELPTEELADKVAYELQSAWEQGISWGVHQKRKELNGSGVVEDISEVIQKLRTMSPAIKKFIITGLIGAMKEFKGSRKLEDGGTF</sequence>
<proteinExistence type="predicted"/>
<evidence type="ECO:0000313" key="1">
    <source>
        <dbReference type="EMBL" id="OXM87529.1"/>
    </source>
</evidence>
<evidence type="ECO:0000313" key="2">
    <source>
        <dbReference type="Proteomes" id="UP000215509"/>
    </source>
</evidence>
<gene>
    <name evidence="1" type="ORF">CF651_04155</name>
</gene>